<dbReference type="InterPro" id="IPR004685">
    <property type="entry name" value="Brnchd-chn_aa_trnsp_Livcs"/>
</dbReference>
<feature type="transmembrane region" description="Helical" evidence="9">
    <location>
        <begin position="227"/>
        <end position="249"/>
    </location>
</feature>
<organism evidence="10 11">
    <name type="scientific">Brevibacillus fluminis</name>
    <dbReference type="NCBI Taxonomy" id="511487"/>
    <lineage>
        <taxon>Bacteria</taxon>
        <taxon>Bacillati</taxon>
        <taxon>Bacillota</taxon>
        <taxon>Bacilli</taxon>
        <taxon>Bacillales</taxon>
        <taxon>Paenibacillaceae</taxon>
        <taxon>Brevibacillus</taxon>
    </lineage>
</organism>
<evidence type="ECO:0000256" key="9">
    <source>
        <dbReference type="RuleBase" id="RU362122"/>
    </source>
</evidence>
<dbReference type="OrthoDB" id="9783920at2"/>
<comment type="subcellular location">
    <subcellularLocation>
        <location evidence="1 9">Cell membrane</location>
        <topology evidence="1 9">Multi-pass membrane protein</topology>
    </subcellularLocation>
</comment>
<dbReference type="EMBL" id="RHHQ01000025">
    <property type="protein sequence ID" value="RNB80143.1"/>
    <property type="molecule type" value="Genomic_DNA"/>
</dbReference>
<keyword evidence="3 9" id="KW-0813">Transport</keyword>
<dbReference type="Pfam" id="PF05525">
    <property type="entry name" value="Branch_AA_trans"/>
    <property type="match status" value="1"/>
</dbReference>
<comment type="function">
    <text evidence="9">Component of the transport system for branched-chain amino acids.</text>
</comment>
<name>A0A3M8CWS5_9BACL</name>
<feature type="transmembrane region" description="Helical" evidence="9">
    <location>
        <begin position="414"/>
        <end position="432"/>
    </location>
</feature>
<feature type="transmembrane region" description="Helical" evidence="9">
    <location>
        <begin position="76"/>
        <end position="99"/>
    </location>
</feature>
<dbReference type="GO" id="GO:0015190">
    <property type="term" value="F:L-leucine transmembrane transporter activity"/>
    <property type="evidence" value="ECO:0007669"/>
    <property type="project" value="TreeGrafter"/>
</dbReference>
<feature type="transmembrane region" description="Helical" evidence="9">
    <location>
        <begin position="153"/>
        <end position="174"/>
    </location>
</feature>
<feature type="transmembrane region" description="Helical" evidence="9">
    <location>
        <begin position="321"/>
        <end position="341"/>
    </location>
</feature>
<evidence type="ECO:0000256" key="2">
    <source>
        <dbReference type="ARBA" id="ARBA00008540"/>
    </source>
</evidence>
<sequence>MKALSNKEILSIGLMLFALFFGAGNMIFPPSMGLAAGTSYTSAIIGFIVTGVGLPLLGVAAIAFSGGNLQTIASRVHPIFGLVFTVVIYLAIGPFFGIPRTGSVAFEMGMAPFLSQAEGASNLSLLLYTVIYFSVTYWLCLNPSKLVDRIGNLLTPLLLLIIAIISIRSLVAPIGDFAAPSVAYQKAPFIKGFIEGYLTMDTIGALVFGIVVLQAVKERGITDRRQLVKTTLTAGVIAGAALALVYVALGYLGATSQSIAHDAQNGGQILTMVVNHLFGSFGNVLLGLAITLACLTTSVGLITASGQYFASLFPSFSYRKLIGILTLFSTVVANLGLSQIIALSVPVLIGIYPLAIVLIILSFFHRYFRGYRAVYVGALIGTAIVSLVDAFVQLGVPLDVITAFYNRLPLYPEGIGWIAPALVGALLGYLIGNMRKPQPRVQQQPRMDKV</sequence>
<evidence type="ECO:0000256" key="6">
    <source>
        <dbReference type="ARBA" id="ARBA00022970"/>
    </source>
</evidence>
<evidence type="ECO:0000256" key="3">
    <source>
        <dbReference type="ARBA" id="ARBA00022448"/>
    </source>
</evidence>
<keyword evidence="8 9" id="KW-0472">Membrane</keyword>
<keyword evidence="6 9" id="KW-0029">Amino-acid transport</keyword>
<keyword evidence="4" id="KW-1003">Cell membrane</keyword>
<feature type="transmembrane region" description="Helical" evidence="9">
    <location>
        <begin position="373"/>
        <end position="394"/>
    </location>
</feature>
<comment type="similarity">
    <text evidence="2 9">Belongs to the branched chain amino acid transporter family.</text>
</comment>
<feature type="transmembrane region" description="Helical" evidence="9">
    <location>
        <begin position="194"/>
        <end position="215"/>
    </location>
</feature>
<comment type="caution">
    <text evidence="10">The sequence shown here is derived from an EMBL/GenBank/DDBJ whole genome shotgun (WGS) entry which is preliminary data.</text>
</comment>
<dbReference type="GO" id="GO:0015820">
    <property type="term" value="P:L-leucine transport"/>
    <property type="evidence" value="ECO:0007669"/>
    <property type="project" value="TreeGrafter"/>
</dbReference>
<dbReference type="RefSeq" id="WP_122921127.1">
    <property type="nucleotide sequence ID" value="NZ_RHHQ01000025.1"/>
</dbReference>
<accession>A0A3M8CWS5</accession>
<dbReference type="PANTHER" id="PTHR30588:SF8">
    <property type="entry name" value="BRANCHED-CHAIN AMINO ACID PERMEASE BRAB"/>
    <property type="match status" value="1"/>
</dbReference>
<feature type="transmembrane region" description="Helical" evidence="9">
    <location>
        <begin position="119"/>
        <end position="141"/>
    </location>
</feature>
<proteinExistence type="inferred from homology"/>
<feature type="transmembrane region" description="Helical" evidence="9">
    <location>
        <begin position="347"/>
        <end position="364"/>
    </location>
</feature>
<evidence type="ECO:0000313" key="11">
    <source>
        <dbReference type="Proteomes" id="UP000271031"/>
    </source>
</evidence>
<evidence type="ECO:0000313" key="10">
    <source>
        <dbReference type="EMBL" id="RNB80143.1"/>
    </source>
</evidence>
<dbReference type="PANTHER" id="PTHR30588">
    <property type="entry name" value="BRANCHED-CHAIN AMINO ACID TRANSPORT SYSTEM 2 CARRIER PROTEIN"/>
    <property type="match status" value="1"/>
</dbReference>
<evidence type="ECO:0000256" key="8">
    <source>
        <dbReference type="ARBA" id="ARBA00023136"/>
    </source>
</evidence>
<protein>
    <recommendedName>
        <fullName evidence="9">Branched-chain amino acid transport system carrier protein</fullName>
    </recommendedName>
</protein>
<keyword evidence="5 9" id="KW-0812">Transmembrane</keyword>
<gene>
    <name evidence="10" type="primary">brnQ</name>
    <name evidence="10" type="ORF">EDM56_27420</name>
</gene>
<evidence type="ECO:0000256" key="5">
    <source>
        <dbReference type="ARBA" id="ARBA00022692"/>
    </source>
</evidence>
<dbReference type="GO" id="GO:0015188">
    <property type="term" value="F:L-isoleucine transmembrane transporter activity"/>
    <property type="evidence" value="ECO:0007669"/>
    <property type="project" value="TreeGrafter"/>
</dbReference>
<evidence type="ECO:0000256" key="7">
    <source>
        <dbReference type="ARBA" id="ARBA00022989"/>
    </source>
</evidence>
<keyword evidence="7 9" id="KW-1133">Transmembrane helix</keyword>
<feature type="transmembrane region" description="Helical" evidence="9">
    <location>
        <begin position="284"/>
        <end position="309"/>
    </location>
</feature>
<evidence type="ECO:0000256" key="1">
    <source>
        <dbReference type="ARBA" id="ARBA00004651"/>
    </source>
</evidence>
<dbReference type="GO" id="GO:0015818">
    <property type="term" value="P:isoleucine transport"/>
    <property type="evidence" value="ECO:0007669"/>
    <property type="project" value="TreeGrafter"/>
</dbReference>
<dbReference type="GO" id="GO:0005886">
    <property type="term" value="C:plasma membrane"/>
    <property type="evidence" value="ECO:0007669"/>
    <property type="project" value="UniProtKB-SubCell"/>
</dbReference>
<dbReference type="GO" id="GO:0005304">
    <property type="term" value="F:L-valine transmembrane transporter activity"/>
    <property type="evidence" value="ECO:0007669"/>
    <property type="project" value="TreeGrafter"/>
</dbReference>
<evidence type="ECO:0000256" key="4">
    <source>
        <dbReference type="ARBA" id="ARBA00022475"/>
    </source>
</evidence>
<dbReference type="Proteomes" id="UP000271031">
    <property type="component" value="Unassembled WGS sequence"/>
</dbReference>
<reference evidence="10 11" key="1">
    <citation type="submission" date="2018-10" db="EMBL/GenBank/DDBJ databases">
        <title>Phylogenomics of Brevibacillus.</title>
        <authorList>
            <person name="Dunlap C."/>
        </authorList>
    </citation>
    <scope>NUCLEOTIDE SEQUENCE [LARGE SCALE GENOMIC DNA]</scope>
    <source>
        <strain evidence="10 11">JCM 15716</strain>
    </source>
</reference>
<keyword evidence="11" id="KW-1185">Reference proteome</keyword>
<dbReference type="AlphaFoldDB" id="A0A3M8CWS5"/>
<feature type="transmembrane region" description="Helical" evidence="9">
    <location>
        <begin position="9"/>
        <end position="28"/>
    </location>
</feature>
<feature type="transmembrane region" description="Helical" evidence="9">
    <location>
        <begin position="40"/>
        <end position="64"/>
    </location>
</feature>
<dbReference type="NCBIfam" id="TIGR00796">
    <property type="entry name" value="livcs"/>
    <property type="match status" value="1"/>
</dbReference>